<comment type="caution">
    <text evidence="1">The sequence shown here is derived from an EMBL/GenBank/DDBJ whole genome shotgun (WGS) entry which is preliminary data.</text>
</comment>
<reference evidence="1 2" key="1">
    <citation type="journal article" date="2021" name="Hortic Res">
        <title>The domestication of Cucurbita argyrosperma as revealed by the genome of its wild relative.</title>
        <authorList>
            <person name="Barrera-Redondo J."/>
            <person name="Sanchez-de la Vega G."/>
            <person name="Aguirre-Liguori J.A."/>
            <person name="Castellanos-Morales G."/>
            <person name="Gutierrez-Guerrero Y.T."/>
            <person name="Aguirre-Dugua X."/>
            <person name="Aguirre-Planter E."/>
            <person name="Tenaillon M.I."/>
            <person name="Lira-Saade R."/>
            <person name="Eguiarte L.E."/>
        </authorList>
    </citation>
    <scope>NUCLEOTIDE SEQUENCE [LARGE SCALE GENOMIC DNA]</scope>
    <source>
        <strain evidence="1">JBR-2021</strain>
    </source>
</reference>
<accession>A0AAV6NGC5</accession>
<gene>
    <name evidence="1" type="ORF">SDJN03_10139</name>
</gene>
<dbReference type="EMBL" id="JAGKQH010000006">
    <property type="protein sequence ID" value="KAG6596959.1"/>
    <property type="molecule type" value="Genomic_DNA"/>
</dbReference>
<organism evidence="1 2">
    <name type="scientific">Cucurbita argyrosperma subsp. sororia</name>
    <dbReference type="NCBI Taxonomy" id="37648"/>
    <lineage>
        <taxon>Eukaryota</taxon>
        <taxon>Viridiplantae</taxon>
        <taxon>Streptophyta</taxon>
        <taxon>Embryophyta</taxon>
        <taxon>Tracheophyta</taxon>
        <taxon>Spermatophyta</taxon>
        <taxon>Magnoliopsida</taxon>
        <taxon>eudicotyledons</taxon>
        <taxon>Gunneridae</taxon>
        <taxon>Pentapetalae</taxon>
        <taxon>rosids</taxon>
        <taxon>fabids</taxon>
        <taxon>Cucurbitales</taxon>
        <taxon>Cucurbitaceae</taxon>
        <taxon>Cucurbiteae</taxon>
        <taxon>Cucurbita</taxon>
    </lineage>
</organism>
<feature type="non-terminal residue" evidence="1">
    <location>
        <position position="1"/>
    </location>
</feature>
<keyword evidence="2" id="KW-1185">Reference proteome</keyword>
<dbReference type="Proteomes" id="UP000685013">
    <property type="component" value="Chromosome 6"/>
</dbReference>
<protein>
    <submittedName>
        <fullName evidence="1">Uncharacterized protein</fullName>
    </submittedName>
</protein>
<name>A0AAV6NGC5_9ROSI</name>
<sequence length="85" mass="9433">MGQSGTQSQAELIQATRAEGVSSRMRKKCHHGRGMRRGLFLGSRLLIRAHELRCWAARRVILLDPIMVKPMHQPAGVVSNTLEGS</sequence>
<dbReference type="AlphaFoldDB" id="A0AAV6NGC5"/>
<proteinExistence type="predicted"/>
<evidence type="ECO:0000313" key="1">
    <source>
        <dbReference type="EMBL" id="KAG6596959.1"/>
    </source>
</evidence>
<evidence type="ECO:0000313" key="2">
    <source>
        <dbReference type="Proteomes" id="UP000685013"/>
    </source>
</evidence>